<feature type="transmembrane region" description="Helical" evidence="5">
    <location>
        <begin position="416"/>
        <end position="435"/>
    </location>
</feature>
<evidence type="ECO:0000313" key="6">
    <source>
        <dbReference type="EMBL" id="MED1203621.1"/>
    </source>
</evidence>
<keyword evidence="2 5" id="KW-0812">Transmembrane</keyword>
<dbReference type="EMBL" id="JARMAB010000013">
    <property type="protein sequence ID" value="MED1203621.1"/>
    <property type="molecule type" value="Genomic_DNA"/>
</dbReference>
<dbReference type="Gene3D" id="1.20.1740.10">
    <property type="entry name" value="Amino acid/polyamine transporter I"/>
    <property type="match status" value="1"/>
</dbReference>
<proteinExistence type="predicted"/>
<accession>A0ABU6MG22</accession>
<dbReference type="PIRSF" id="PIRSF006060">
    <property type="entry name" value="AA_transporter"/>
    <property type="match status" value="1"/>
</dbReference>
<dbReference type="Pfam" id="PF13520">
    <property type="entry name" value="AA_permease_2"/>
    <property type="match status" value="1"/>
</dbReference>
<keyword evidence="3 5" id="KW-1133">Transmembrane helix</keyword>
<feature type="transmembrane region" description="Helical" evidence="5">
    <location>
        <begin position="358"/>
        <end position="379"/>
    </location>
</feature>
<feature type="transmembrane region" description="Helical" evidence="5">
    <location>
        <begin position="237"/>
        <end position="259"/>
    </location>
</feature>
<feature type="transmembrane region" description="Helical" evidence="5">
    <location>
        <begin position="279"/>
        <end position="300"/>
    </location>
</feature>
<gene>
    <name evidence="6" type="ORF">P4T90_11115</name>
</gene>
<keyword evidence="7" id="KW-1185">Reference proteome</keyword>
<sequence>MTNEKNGFVRGIGLLQATAINMSQMMGAGPFITIPIILSTMSGPQAMFGWIVGALLAMLDGLVWSELGSSMPGEGGTYVYLREAFQYRTGKFVPFLFIWSTIIATPMIMSTGAIGLSNYLIYFFPHMTHLDTKLAAVAVTIITIAFLYRRIHSIAKISTVLWAGMILTVILVIAAGATHFNPHMAFSFPKNAFAPSKFLLGLGAGMLISIYDYMGYYTSCYLGDEIKNPGRTLPRAVILSIFFVAIIDLSMNFGIIGTVPWQEAMKSQNIGTEFMQMVWGKPGAIIITLLIIWTCFASLYTGLLGASRLPYNAAVDGLFFKPFAKMHPKFQFPHISLLVMGVIMAICCFFDLSQIINALMAMTIVVQFIGQIIALSILRKRQPTLKRPFKQLLYPLPSILAFIGWAFVFYSSGWTAIRLAIIWTALGIVVFLFWARRHKAWPFGEKQIKENYLDRI</sequence>
<dbReference type="InterPro" id="IPR050598">
    <property type="entry name" value="AminoAcid_Transporter"/>
</dbReference>
<dbReference type="RefSeq" id="WP_066271328.1">
    <property type="nucleotide sequence ID" value="NZ_JARMAB010000013.1"/>
</dbReference>
<dbReference type="PANTHER" id="PTHR11785:SF512">
    <property type="entry name" value="SOBREMESA, ISOFORM B"/>
    <property type="match status" value="1"/>
</dbReference>
<feature type="transmembrane region" description="Helical" evidence="5">
    <location>
        <begin position="335"/>
        <end position="352"/>
    </location>
</feature>
<reference evidence="6 7" key="1">
    <citation type="submission" date="2023-03" db="EMBL/GenBank/DDBJ databases">
        <title>Bacillus Genome Sequencing.</title>
        <authorList>
            <person name="Dunlap C."/>
        </authorList>
    </citation>
    <scope>NUCLEOTIDE SEQUENCE [LARGE SCALE GENOMIC DNA]</scope>
    <source>
        <strain evidence="6 7">B-23453</strain>
    </source>
</reference>
<evidence type="ECO:0000256" key="5">
    <source>
        <dbReference type="SAM" id="Phobius"/>
    </source>
</evidence>
<feature type="transmembrane region" description="Helical" evidence="5">
    <location>
        <begin position="12"/>
        <end position="38"/>
    </location>
</feature>
<evidence type="ECO:0000256" key="3">
    <source>
        <dbReference type="ARBA" id="ARBA00022989"/>
    </source>
</evidence>
<feature type="transmembrane region" description="Helical" evidence="5">
    <location>
        <begin position="92"/>
        <end position="124"/>
    </location>
</feature>
<feature type="transmembrane region" description="Helical" evidence="5">
    <location>
        <begin position="130"/>
        <end position="148"/>
    </location>
</feature>
<protein>
    <submittedName>
        <fullName evidence="6">Amino acid permease</fullName>
    </submittedName>
</protein>
<feature type="transmembrane region" description="Helical" evidence="5">
    <location>
        <begin position="391"/>
        <end position="410"/>
    </location>
</feature>
<comment type="subcellular location">
    <subcellularLocation>
        <location evidence="1">Membrane</location>
        <topology evidence="1">Multi-pass membrane protein</topology>
    </subcellularLocation>
</comment>
<feature type="transmembrane region" description="Helical" evidence="5">
    <location>
        <begin position="198"/>
        <end position="216"/>
    </location>
</feature>
<organism evidence="6 7">
    <name type="scientific">Heyndrickxia acidicola</name>
    <dbReference type="NCBI Taxonomy" id="209389"/>
    <lineage>
        <taxon>Bacteria</taxon>
        <taxon>Bacillati</taxon>
        <taxon>Bacillota</taxon>
        <taxon>Bacilli</taxon>
        <taxon>Bacillales</taxon>
        <taxon>Bacillaceae</taxon>
        <taxon>Heyndrickxia</taxon>
    </lineage>
</organism>
<evidence type="ECO:0000256" key="1">
    <source>
        <dbReference type="ARBA" id="ARBA00004141"/>
    </source>
</evidence>
<dbReference type="Proteomes" id="UP001341444">
    <property type="component" value="Unassembled WGS sequence"/>
</dbReference>
<evidence type="ECO:0000256" key="2">
    <source>
        <dbReference type="ARBA" id="ARBA00022692"/>
    </source>
</evidence>
<comment type="caution">
    <text evidence="6">The sequence shown here is derived from an EMBL/GenBank/DDBJ whole genome shotgun (WGS) entry which is preliminary data.</text>
</comment>
<keyword evidence="4 5" id="KW-0472">Membrane</keyword>
<feature type="transmembrane region" description="Helical" evidence="5">
    <location>
        <begin position="160"/>
        <end position="178"/>
    </location>
</feature>
<name>A0ABU6MG22_9BACI</name>
<evidence type="ECO:0000313" key="7">
    <source>
        <dbReference type="Proteomes" id="UP001341444"/>
    </source>
</evidence>
<dbReference type="InterPro" id="IPR002293">
    <property type="entry name" value="AA/rel_permease1"/>
</dbReference>
<feature type="transmembrane region" description="Helical" evidence="5">
    <location>
        <begin position="44"/>
        <end position="64"/>
    </location>
</feature>
<evidence type="ECO:0000256" key="4">
    <source>
        <dbReference type="ARBA" id="ARBA00023136"/>
    </source>
</evidence>
<dbReference type="PANTHER" id="PTHR11785">
    <property type="entry name" value="AMINO ACID TRANSPORTER"/>
    <property type="match status" value="1"/>
</dbReference>